<evidence type="ECO:0000313" key="4">
    <source>
        <dbReference type="Proteomes" id="UP001356427"/>
    </source>
</evidence>
<dbReference type="EMBL" id="JAGTTL010000018">
    <property type="protein sequence ID" value="KAK6308699.1"/>
    <property type="molecule type" value="Genomic_DNA"/>
</dbReference>
<accession>A0AAN8LFM2</accession>
<feature type="compositionally biased region" description="Gly residues" evidence="1">
    <location>
        <begin position="226"/>
        <end position="237"/>
    </location>
</feature>
<feature type="compositionally biased region" description="Basic and acidic residues" evidence="1">
    <location>
        <begin position="71"/>
        <end position="94"/>
    </location>
</feature>
<comment type="caution">
    <text evidence="3">The sequence shown here is derived from an EMBL/GenBank/DDBJ whole genome shotgun (WGS) entry which is preliminary data.</text>
</comment>
<proteinExistence type="predicted"/>
<dbReference type="Pfam" id="PF10608">
    <property type="entry name" value="MAGUK_N_PEST"/>
    <property type="match status" value="1"/>
</dbReference>
<dbReference type="SMART" id="SM01277">
    <property type="entry name" value="MAGUK_N_PEST"/>
    <property type="match status" value="1"/>
</dbReference>
<protein>
    <recommendedName>
        <fullName evidence="2">Disks large homologue 1 N-terminal PEST domain-containing protein</fullName>
    </recommendedName>
</protein>
<feature type="compositionally biased region" description="Polar residues" evidence="1">
    <location>
        <begin position="31"/>
        <end position="43"/>
    </location>
</feature>
<gene>
    <name evidence="3" type="ORF">J4Q44_G00201620</name>
</gene>
<reference evidence="3 4" key="1">
    <citation type="submission" date="2021-04" db="EMBL/GenBank/DDBJ databases">
        <authorList>
            <person name="De Guttry C."/>
            <person name="Zahm M."/>
            <person name="Klopp C."/>
            <person name="Cabau C."/>
            <person name="Louis A."/>
            <person name="Berthelot C."/>
            <person name="Parey E."/>
            <person name="Roest Crollius H."/>
            <person name="Montfort J."/>
            <person name="Robinson-Rechavi M."/>
            <person name="Bucao C."/>
            <person name="Bouchez O."/>
            <person name="Gislard M."/>
            <person name="Lluch J."/>
            <person name="Milhes M."/>
            <person name="Lampietro C."/>
            <person name="Lopez Roques C."/>
            <person name="Donnadieu C."/>
            <person name="Braasch I."/>
            <person name="Desvignes T."/>
            <person name="Postlethwait J."/>
            <person name="Bobe J."/>
            <person name="Wedekind C."/>
            <person name="Guiguen Y."/>
        </authorList>
    </citation>
    <scope>NUCLEOTIDE SEQUENCE [LARGE SCALE GENOMIC DNA]</scope>
    <source>
        <strain evidence="3">Cs_M1</strain>
        <tissue evidence="3">Blood</tissue>
    </source>
</reference>
<evidence type="ECO:0000256" key="1">
    <source>
        <dbReference type="SAM" id="MobiDB-lite"/>
    </source>
</evidence>
<sequence length="315" mass="34807">MLCHCKVACTNSTISLMFGCKKYRIQDEDGSNPQQDQGQSQACPQHPYPGLEGRERELPGSHHGTLRSHHGTLDGHHQSRGEREGREGRGEGRPELVQVSEKNLSRIEYVHGYVSHAHISPMKVESLECVFDAGSPVGYEEVPVPDFSTLYATNHALLQVTPTDQPPAMPHSRVIPHGGMLALVWYAKKMGRCLIKTMRRTKGLQRTLLVEMNFIFGNNTQFPRGGRSGGGGGQGHGGPRKQKQGPKRCSSEELHSGHNTGSPSSSSFSSSRWQQLITFISKRNAFITLKLPCGFLLKPTIWSGRRTPKVNPLIL</sequence>
<feature type="region of interest" description="Disordered" evidence="1">
    <location>
        <begin position="28"/>
        <end position="98"/>
    </location>
</feature>
<dbReference type="InterPro" id="IPR019590">
    <property type="entry name" value="DLG1_PEST_dom"/>
</dbReference>
<evidence type="ECO:0000259" key="2">
    <source>
        <dbReference type="SMART" id="SM01277"/>
    </source>
</evidence>
<name>A0AAN8LFM2_9TELE</name>
<feature type="domain" description="Disks large homologue 1 N-terminal PEST" evidence="2">
    <location>
        <begin position="21"/>
        <end position="187"/>
    </location>
</feature>
<evidence type="ECO:0000313" key="3">
    <source>
        <dbReference type="EMBL" id="KAK6308699.1"/>
    </source>
</evidence>
<organism evidence="3 4">
    <name type="scientific">Coregonus suidteri</name>
    <dbReference type="NCBI Taxonomy" id="861788"/>
    <lineage>
        <taxon>Eukaryota</taxon>
        <taxon>Metazoa</taxon>
        <taxon>Chordata</taxon>
        <taxon>Craniata</taxon>
        <taxon>Vertebrata</taxon>
        <taxon>Euteleostomi</taxon>
        <taxon>Actinopterygii</taxon>
        <taxon>Neopterygii</taxon>
        <taxon>Teleostei</taxon>
        <taxon>Protacanthopterygii</taxon>
        <taxon>Salmoniformes</taxon>
        <taxon>Salmonidae</taxon>
        <taxon>Coregoninae</taxon>
        <taxon>Coregonus</taxon>
    </lineage>
</organism>
<feature type="region of interest" description="Disordered" evidence="1">
    <location>
        <begin position="221"/>
        <end position="269"/>
    </location>
</feature>
<dbReference type="PROSITE" id="PS51257">
    <property type="entry name" value="PROKAR_LIPOPROTEIN"/>
    <property type="match status" value="1"/>
</dbReference>
<dbReference type="AlphaFoldDB" id="A0AAN8LFM2"/>
<keyword evidence="4" id="KW-1185">Reference proteome</keyword>
<dbReference type="Proteomes" id="UP001356427">
    <property type="component" value="Unassembled WGS sequence"/>
</dbReference>